<sequence>LSFSLSVLSWILLEAGSQADSSLPPPRLSSPLPHNFIIKGEEIPLNCSLPKGVESGNAKGSRRIRFYFYCRDQFYEIIEDEHLSNNTFNVRTKYLSSGQIKIICICKFKEEHRRHPYSPESNQLVFSVVDVLPSPLLKVDPLSQRVKEGDPLVFLCSMEGGDREKKFHFYKDGVEITSSEEDLLEPSTEPTNPLQNASLRIPHASINHSGEFSCSYEEKRSNQWIMSPLSQGKNVTVEPVSTQDSGIWRYSRAAITMIILLVPFALYCWTKKCSK</sequence>
<evidence type="ECO:0000313" key="4">
    <source>
        <dbReference type="Proteomes" id="UP000504612"/>
    </source>
</evidence>
<dbReference type="KEGG" id="nss:113429939"/>
<feature type="chain" id="PRO_5026893503" evidence="2">
    <location>
        <begin position="20"/>
        <end position="275"/>
    </location>
</feature>
<feature type="non-terminal residue" evidence="5">
    <location>
        <position position="1"/>
    </location>
</feature>
<evidence type="ECO:0000256" key="1">
    <source>
        <dbReference type="SAM" id="Phobius"/>
    </source>
</evidence>
<dbReference type="GeneID" id="113429939"/>
<dbReference type="SMART" id="SM00409">
    <property type="entry name" value="IG"/>
    <property type="match status" value="1"/>
</dbReference>
<reference evidence="5" key="1">
    <citation type="submission" date="2025-08" db="UniProtKB">
        <authorList>
            <consortium name="RefSeq"/>
        </authorList>
    </citation>
    <scope>IDENTIFICATION</scope>
</reference>
<dbReference type="InterPro" id="IPR003599">
    <property type="entry name" value="Ig_sub"/>
</dbReference>
<dbReference type="AlphaFoldDB" id="A0A6J1VYZ7"/>
<proteinExistence type="predicted"/>
<name>A0A6J1VYZ7_9SAUR</name>
<dbReference type="InterPro" id="IPR007110">
    <property type="entry name" value="Ig-like_dom"/>
</dbReference>
<organism evidence="4 5">
    <name type="scientific">Notechis scutatus</name>
    <name type="common">mainland tiger snake</name>
    <dbReference type="NCBI Taxonomy" id="8663"/>
    <lineage>
        <taxon>Eukaryota</taxon>
        <taxon>Metazoa</taxon>
        <taxon>Chordata</taxon>
        <taxon>Craniata</taxon>
        <taxon>Vertebrata</taxon>
        <taxon>Euteleostomi</taxon>
        <taxon>Lepidosauria</taxon>
        <taxon>Squamata</taxon>
        <taxon>Bifurcata</taxon>
        <taxon>Unidentata</taxon>
        <taxon>Episquamata</taxon>
        <taxon>Toxicofera</taxon>
        <taxon>Serpentes</taxon>
        <taxon>Colubroidea</taxon>
        <taxon>Elapidae</taxon>
        <taxon>Hydrophiinae</taxon>
        <taxon>Notechis</taxon>
    </lineage>
</organism>
<feature type="domain" description="Ig-like" evidence="3">
    <location>
        <begin position="135"/>
        <end position="230"/>
    </location>
</feature>
<dbReference type="Pfam" id="PF13927">
    <property type="entry name" value="Ig_3"/>
    <property type="match status" value="1"/>
</dbReference>
<keyword evidence="1" id="KW-0812">Transmembrane</keyword>
<dbReference type="RefSeq" id="XP_026548220.1">
    <property type="nucleotide sequence ID" value="XM_026692435.1"/>
</dbReference>
<feature type="transmembrane region" description="Helical" evidence="1">
    <location>
        <begin position="250"/>
        <end position="269"/>
    </location>
</feature>
<dbReference type="InterPro" id="IPR013783">
    <property type="entry name" value="Ig-like_fold"/>
</dbReference>
<evidence type="ECO:0000256" key="2">
    <source>
        <dbReference type="SAM" id="SignalP"/>
    </source>
</evidence>
<evidence type="ECO:0000313" key="5">
    <source>
        <dbReference type="RefSeq" id="XP_026548220.1"/>
    </source>
</evidence>
<keyword evidence="1" id="KW-0472">Membrane</keyword>
<protein>
    <submittedName>
        <fullName evidence="5">Uncharacterized protein LOC113429939</fullName>
    </submittedName>
</protein>
<feature type="signal peptide" evidence="2">
    <location>
        <begin position="1"/>
        <end position="19"/>
    </location>
</feature>
<evidence type="ECO:0000259" key="3">
    <source>
        <dbReference type="PROSITE" id="PS50835"/>
    </source>
</evidence>
<keyword evidence="2" id="KW-0732">Signal</keyword>
<accession>A0A6J1VYZ7</accession>
<dbReference type="PROSITE" id="PS50835">
    <property type="entry name" value="IG_LIKE"/>
    <property type="match status" value="1"/>
</dbReference>
<dbReference type="Proteomes" id="UP000504612">
    <property type="component" value="Unplaced"/>
</dbReference>
<dbReference type="SUPFAM" id="SSF48726">
    <property type="entry name" value="Immunoglobulin"/>
    <property type="match status" value="1"/>
</dbReference>
<gene>
    <name evidence="5" type="primary">LOC113429939</name>
</gene>
<dbReference type="Gene3D" id="2.60.40.10">
    <property type="entry name" value="Immunoglobulins"/>
    <property type="match status" value="1"/>
</dbReference>
<dbReference type="InterPro" id="IPR036179">
    <property type="entry name" value="Ig-like_dom_sf"/>
</dbReference>
<keyword evidence="4" id="KW-1185">Reference proteome</keyword>
<keyword evidence="1" id="KW-1133">Transmembrane helix</keyword>